<organism evidence="1 2">
    <name type="scientific">Sporolituus thermophilus DSM 23256</name>
    <dbReference type="NCBI Taxonomy" id="1123285"/>
    <lineage>
        <taxon>Bacteria</taxon>
        <taxon>Bacillati</taxon>
        <taxon>Bacillota</taxon>
        <taxon>Negativicutes</taxon>
        <taxon>Selenomonadales</taxon>
        <taxon>Sporomusaceae</taxon>
        <taxon>Sporolituus</taxon>
    </lineage>
</organism>
<reference evidence="2" key="1">
    <citation type="submission" date="2016-10" db="EMBL/GenBank/DDBJ databases">
        <authorList>
            <person name="Varghese N."/>
            <person name="Submissions S."/>
        </authorList>
    </citation>
    <scope>NUCLEOTIDE SEQUENCE [LARGE SCALE GENOMIC DNA]</scope>
    <source>
        <strain evidence="2">DSM 23256</strain>
    </source>
</reference>
<evidence type="ECO:0000313" key="1">
    <source>
        <dbReference type="EMBL" id="SDF14437.1"/>
    </source>
</evidence>
<dbReference type="AlphaFoldDB" id="A0A1G7IP02"/>
<keyword evidence="2" id="KW-1185">Reference proteome</keyword>
<dbReference type="EMBL" id="FNBU01000003">
    <property type="protein sequence ID" value="SDF14437.1"/>
    <property type="molecule type" value="Genomic_DNA"/>
</dbReference>
<proteinExistence type="predicted"/>
<dbReference type="STRING" id="1123285.SAMN05660235_00564"/>
<evidence type="ECO:0000313" key="2">
    <source>
        <dbReference type="Proteomes" id="UP000243333"/>
    </source>
</evidence>
<dbReference type="Proteomes" id="UP000243333">
    <property type="component" value="Unassembled WGS sequence"/>
</dbReference>
<gene>
    <name evidence="1" type="ORF">SAMN05660235_00564</name>
</gene>
<name>A0A1G7IP02_9FIRM</name>
<protein>
    <submittedName>
        <fullName evidence="1">Uncharacterized protein</fullName>
    </submittedName>
</protein>
<accession>A0A1G7IP02</accession>
<sequence>MPWRDFEREGLSTYIYGPGHPWYLRKSLGQRIKIVILYITPNLEYNVNR</sequence>